<evidence type="ECO:0000313" key="2">
    <source>
        <dbReference type="Proteomes" id="UP000507470"/>
    </source>
</evidence>
<sequence length="161" mass="18471">MPAPRSYADSLRNFSDRIECSIRGLESLGTSESTFGTILTPIIYNKFPSDVRKNITRDRGNDDWNIESLRVAIKRETKNGSSTKQFAMMNILTDHRTVACNLKTILSLKYLGVTRSEHIMSQPEVVRKYKEKRDTLEDGKYTAKSPWKQDFRPLPFKHGIG</sequence>
<reference evidence="1 2" key="1">
    <citation type="submission" date="2020-06" db="EMBL/GenBank/DDBJ databases">
        <authorList>
            <person name="Li R."/>
            <person name="Bekaert M."/>
        </authorList>
    </citation>
    <scope>NUCLEOTIDE SEQUENCE [LARGE SCALE GENOMIC DNA]</scope>
    <source>
        <strain evidence="2">wild</strain>
    </source>
</reference>
<dbReference type="InterPro" id="IPR005312">
    <property type="entry name" value="DUF1759"/>
</dbReference>
<evidence type="ECO:0000313" key="1">
    <source>
        <dbReference type="EMBL" id="CAC5387566.1"/>
    </source>
</evidence>
<name>A0A6J8BVT5_MYTCO</name>
<organism evidence="1 2">
    <name type="scientific">Mytilus coruscus</name>
    <name type="common">Sea mussel</name>
    <dbReference type="NCBI Taxonomy" id="42192"/>
    <lineage>
        <taxon>Eukaryota</taxon>
        <taxon>Metazoa</taxon>
        <taxon>Spiralia</taxon>
        <taxon>Lophotrochozoa</taxon>
        <taxon>Mollusca</taxon>
        <taxon>Bivalvia</taxon>
        <taxon>Autobranchia</taxon>
        <taxon>Pteriomorphia</taxon>
        <taxon>Mytilida</taxon>
        <taxon>Mytiloidea</taxon>
        <taxon>Mytilidae</taxon>
        <taxon>Mytilinae</taxon>
        <taxon>Mytilus</taxon>
    </lineage>
</organism>
<gene>
    <name evidence="1" type="ORF">MCOR_22877</name>
</gene>
<accession>A0A6J8BVT5</accession>
<protein>
    <submittedName>
        <fullName evidence="1">Uncharacterized protein</fullName>
    </submittedName>
</protein>
<dbReference type="AlphaFoldDB" id="A0A6J8BVT5"/>
<dbReference type="Pfam" id="PF03564">
    <property type="entry name" value="DUF1759"/>
    <property type="match status" value="1"/>
</dbReference>
<keyword evidence="2" id="KW-1185">Reference proteome</keyword>
<dbReference type="OrthoDB" id="6147003at2759"/>
<dbReference type="Proteomes" id="UP000507470">
    <property type="component" value="Unassembled WGS sequence"/>
</dbReference>
<proteinExistence type="predicted"/>
<dbReference type="EMBL" id="CACVKT020004015">
    <property type="protein sequence ID" value="CAC5387566.1"/>
    <property type="molecule type" value="Genomic_DNA"/>
</dbReference>